<feature type="transmembrane region" description="Helical" evidence="7">
    <location>
        <begin position="9"/>
        <end position="30"/>
    </location>
</feature>
<accession>A0A2U3QFQ0</accession>
<evidence type="ECO:0000313" key="9">
    <source>
        <dbReference type="EMBL" id="SPQ00180.1"/>
    </source>
</evidence>
<dbReference type="PANTHER" id="PTHR43163:SF6">
    <property type="entry name" value="DIPEPTIDE TRANSPORT SYSTEM PERMEASE PROTEIN DPPB-RELATED"/>
    <property type="match status" value="1"/>
</dbReference>
<evidence type="ECO:0000259" key="8">
    <source>
        <dbReference type="PROSITE" id="PS50928"/>
    </source>
</evidence>
<evidence type="ECO:0000256" key="1">
    <source>
        <dbReference type="ARBA" id="ARBA00004651"/>
    </source>
</evidence>
<dbReference type="AlphaFoldDB" id="A0A2U3QFQ0"/>
<dbReference type="GO" id="GO:0055085">
    <property type="term" value="P:transmembrane transport"/>
    <property type="evidence" value="ECO:0007669"/>
    <property type="project" value="InterPro"/>
</dbReference>
<dbReference type="CDD" id="cd06261">
    <property type="entry name" value="TM_PBP2"/>
    <property type="match status" value="1"/>
</dbReference>
<dbReference type="Pfam" id="PF00528">
    <property type="entry name" value="BPD_transp_1"/>
    <property type="match status" value="1"/>
</dbReference>
<evidence type="ECO:0000256" key="4">
    <source>
        <dbReference type="ARBA" id="ARBA00022692"/>
    </source>
</evidence>
<evidence type="ECO:0000256" key="5">
    <source>
        <dbReference type="ARBA" id="ARBA00022989"/>
    </source>
</evidence>
<dbReference type="SUPFAM" id="SSF161098">
    <property type="entry name" value="MetI-like"/>
    <property type="match status" value="1"/>
</dbReference>
<dbReference type="Proteomes" id="UP000245125">
    <property type="component" value="Unassembled WGS sequence"/>
</dbReference>
<sequence>MSSYIIKRVILLIPMLLGITMITFALTKALPGDPVYTMVGERSSLEIIEKVRREIGADKGIVRQYIEYVSLLAKGEMGRSYYTNRKVLDDIKSRFPKTLVLAAGAMFIAVPPGIGLGLLAALRKGAIADRIISTASMIFISVPVFWSGLLIMLFFSLSLKLLPPSGTGGPRYILLPSLTLALPALATIIRVTRVSVLDVVNMPFIRTARAKGIKKKSINTLHIMKNALIPVVTVIGLDFGSYLNGAVLTETIFGWDGIGRFMMEGIIKRDYPVIMGCIIVGTVIFVLINLLVDVIYHYVDPRVRLHGTDR</sequence>
<comment type="subcellular location">
    <subcellularLocation>
        <location evidence="1 7">Cell membrane</location>
        <topology evidence="1 7">Multi-pass membrane protein</topology>
    </subcellularLocation>
</comment>
<keyword evidence="5 7" id="KW-1133">Transmembrane helix</keyword>
<dbReference type="PANTHER" id="PTHR43163">
    <property type="entry name" value="DIPEPTIDE TRANSPORT SYSTEM PERMEASE PROTEIN DPPB-RELATED"/>
    <property type="match status" value="1"/>
</dbReference>
<feature type="transmembrane region" description="Helical" evidence="7">
    <location>
        <begin position="271"/>
        <end position="292"/>
    </location>
</feature>
<dbReference type="PROSITE" id="PS50928">
    <property type="entry name" value="ABC_TM1"/>
    <property type="match status" value="1"/>
</dbReference>
<evidence type="ECO:0000256" key="2">
    <source>
        <dbReference type="ARBA" id="ARBA00022448"/>
    </source>
</evidence>
<proteinExistence type="inferred from homology"/>
<comment type="similarity">
    <text evidence="7">Belongs to the binding-protein-dependent transport system permease family.</text>
</comment>
<feature type="transmembrane region" description="Helical" evidence="7">
    <location>
        <begin position="134"/>
        <end position="157"/>
    </location>
</feature>
<evidence type="ECO:0000313" key="10">
    <source>
        <dbReference type="Proteomes" id="UP000245125"/>
    </source>
</evidence>
<keyword evidence="3" id="KW-1003">Cell membrane</keyword>
<feature type="domain" description="ABC transmembrane type-1" evidence="8">
    <location>
        <begin position="95"/>
        <end position="296"/>
    </location>
</feature>
<keyword evidence="2 7" id="KW-0813">Transport</keyword>
<feature type="transmembrane region" description="Helical" evidence="7">
    <location>
        <begin position="99"/>
        <end position="122"/>
    </location>
</feature>
<name>A0A2U3QFQ0_9BACT</name>
<keyword evidence="4 7" id="KW-0812">Transmembrane</keyword>
<organism evidence="9 10">
    <name type="scientific">Candidatus Sulfobium mesophilum</name>
    <dbReference type="NCBI Taxonomy" id="2016548"/>
    <lineage>
        <taxon>Bacteria</taxon>
        <taxon>Pseudomonadati</taxon>
        <taxon>Nitrospirota</taxon>
        <taxon>Nitrospiria</taxon>
        <taxon>Nitrospirales</taxon>
        <taxon>Nitrospiraceae</taxon>
        <taxon>Candidatus Sulfobium</taxon>
    </lineage>
</organism>
<dbReference type="OrthoDB" id="9773683at2"/>
<reference evidence="10" key="1">
    <citation type="submission" date="2018-03" db="EMBL/GenBank/DDBJ databases">
        <authorList>
            <person name="Zecchin S."/>
        </authorList>
    </citation>
    <scope>NUCLEOTIDE SEQUENCE [LARGE SCALE GENOMIC DNA]</scope>
</reference>
<dbReference type="Pfam" id="PF19300">
    <property type="entry name" value="BPD_transp_1_N"/>
    <property type="match status" value="1"/>
</dbReference>
<dbReference type="EMBL" id="OUUY01000063">
    <property type="protein sequence ID" value="SPQ00180.1"/>
    <property type="molecule type" value="Genomic_DNA"/>
</dbReference>
<protein>
    <recommendedName>
        <fullName evidence="8">ABC transmembrane type-1 domain-containing protein</fullName>
    </recommendedName>
</protein>
<dbReference type="InterPro" id="IPR045621">
    <property type="entry name" value="BPD_transp_1_N"/>
</dbReference>
<evidence type="ECO:0000256" key="3">
    <source>
        <dbReference type="ARBA" id="ARBA00022475"/>
    </source>
</evidence>
<dbReference type="GO" id="GO:0005886">
    <property type="term" value="C:plasma membrane"/>
    <property type="evidence" value="ECO:0007669"/>
    <property type="project" value="UniProtKB-SubCell"/>
</dbReference>
<keyword evidence="6 7" id="KW-0472">Membrane</keyword>
<feature type="transmembrane region" description="Helical" evidence="7">
    <location>
        <begin position="172"/>
        <end position="192"/>
    </location>
</feature>
<keyword evidence="10" id="KW-1185">Reference proteome</keyword>
<evidence type="ECO:0000256" key="7">
    <source>
        <dbReference type="RuleBase" id="RU363032"/>
    </source>
</evidence>
<dbReference type="Gene3D" id="1.10.3720.10">
    <property type="entry name" value="MetI-like"/>
    <property type="match status" value="1"/>
</dbReference>
<dbReference type="InterPro" id="IPR035906">
    <property type="entry name" value="MetI-like_sf"/>
</dbReference>
<dbReference type="InterPro" id="IPR000515">
    <property type="entry name" value="MetI-like"/>
</dbReference>
<evidence type="ECO:0000256" key="6">
    <source>
        <dbReference type="ARBA" id="ARBA00023136"/>
    </source>
</evidence>
<gene>
    <name evidence="9" type="ORF">NBG4_190023</name>
</gene>